<proteinExistence type="predicted"/>
<accession>A0A5N6B0H1</accession>
<gene>
    <name evidence="2" type="ORF">FH610_040530</name>
</gene>
<dbReference type="InterPro" id="IPR020471">
    <property type="entry name" value="AKR"/>
</dbReference>
<evidence type="ECO:0000313" key="3">
    <source>
        <dbReference type="Proteomes" id="UP000313066"/>
    </source>
</evidence>
<reference evidence="2 3" key="1">
    <citation type="submission" date="2019-10" db="EMBL/GenBank/DDBJ databases">
        <title>Nonomuraea sp. nov., isolated from Phyllanthus amarus.</title>
        <authorList>
            <person name="Klykleung N."/>
            <person name="Tanasupawat S."/>
        </authorList>
    </citation>
    <scope>NUCLEOTIDE SEQUENCE [LARGE SCALE GENOMIC DNA]</scope>
    <source>
        <strain evidence="2 3">CR1-09</strain>
    </source>
</reference>
<dbReference type="PANTHER" id="PTHR42686">
    <property type="entry name" value="GH17980P-RELATED"/>
    <property type="match status" value="1"/>
</dbReference>
<dbReference type="GO" id="GO:0016491">
    <property type="term" value="F:oxidoreductase activity"/>
    <property type="evidence" value="ECO:0007669"/>
    <property type="project" value="InterPro"/>
</dbReference>
<keyword evidence="3" id="KW-1185">Reference proteome</keyword>
<dbReference type="PANTHER" id="PTHR42686:SF1">
    <property type="entry name" value="GH17980P-RELATED"/>
    <property type="match status" value="1"/>
</dbReference>
<dbReference type="Gene3D" id="3.20.20.100">
    <property type="entry name" value="NADP-dependent oxidoreductase domain"/>
    <property type="match status" value="1"/>
</dbReference>
<dbReference type="GO" id="GO:0005829">
    <property type="term" value="C:cytosol"/>
    <property type="evidence" value="ECO:0007669"/>
    <property type="project" value="TreeGrafter"/>
</dbReference>
<organism evidence="2 3">
    <name type="scientific">Microbispora catharanthi</name>
    <dbReference type="NCBI Taxonomy" id="1712871"/>
    <lineage>
        <taxon>Bacteria</taxon>
        <taxon>Bacillati</taxon>
        <taxon>Actinomycetota</taxon>
        <taxon>Actinomycetes</taxon>
        <taxon>Streptosporangiales</taxon>
        <taxon>Streptosporangiaceae</taxon>
        <taxon>Microbispora</taxon>
    </lineage>
</organism>
<protein>
    <submittedName>
        <fullName evidence="2">Aldo/keto reductase</fullName>
    </submittedName>
</protein>
<dbReference type="EMBL" id="VDMA02000038">
    <property type="protein sequence ID" value="KAB8174537.1"/>
    <property type="molecule type" value="Genomic_DNA"/>
</dbReference>
<dbReference type="CDD" id="cd19090">
    <property type="entry name" value="AKR_AKR15A-like"/>
    <property type="match status" value="1"/>
</dbReference>
<dbReference type="InterPro" id="IPR023210">
    <property type="entry name" value="NADP_OxRdtase_dom"/>
</dbReference>
<name>A0A5N6B0H1_9ACTN</name>
<evidence type="ECO:0000259" key="1">
    <source>
        <dbReference type="Pfam" id="PF00248"/>
    </source>
</evidence>
<dbReference type="InterPro" id="IPR036812">
    <property type="entry name" value="NAD(P)_OxRdtase_dom_sf"/>
</dbReference>
<dbReference type="SUPFAM" id="SSF51430">
    <property type="entry name" value="NAD(P)-linked oxidoreductase"/>
    <property type="match status" value="1"/>
</dbReference>
<feature type="domain" description="NADP-dependent oxidoreductase" evidence="1">
    <location>
        <begin position="46"/>
        <end position="318"/>
    </location>
</feature>
<comment type="caution">
    <text evidence="2">The sequence shown here is derived from an EMBL/GenBank/DDBJ whole genome shotgun (WGS) entry which is preliminary data.</text>
</comment>
<evidence type="ECO:0000313" key="2">
    <source>
        <dbReference type="EMBL" id="KAB8174537.1"/>
    </source>
</evidence>
<dbReference type="Proteomes" id="UP000313066">
    <property type="component" value="Unassembled WGS sequence"/>
</dbReference>
<dbReference type="Pfam" id="PF00248">
    <property type="entry name" value="Aldo_ket_red"/>
    <property type="match status" value="1"/>
</dbReference>
<dbReference type="AlphaFoldDB" id="A0A5N6B0H1"/>
<sequence length="327" mass="34812">MPLDTPDDLPVPDPALRRPFGRTGLTVTPVCVGTSPLASMPGLYGYEVGEQRARATVEAVFDGPFNFLDTSNNYGGGSAERRIGAVVRHRGGVPAGFVLATKVDADPHTGEFSGERVRRSAEESLERLGVGHVPLLYLHDPEFHITFEEAIGPGGAVEALVALRDAGVAGHIGIAGGPVGLLRRYVATGVFDAVISHNRWTLVNREAGPLLDEARDRGVAFVNGAPYGGGMLVKGPDAQPRYAYRDTGESVRDAVRAMRRVCDAHGVPLAAAALQFSLRDPRVASTIVGVSEPERIEETLRLATIPIPPGLWDELDRHLPSPAVSLD</sequence>